<comment type="caution">
    <text evidence="2">The sequence shown here is derived from an EMBL/GenBank/DDBJ whole genome shotgun (WGS) entry which is preliminary data.</text>
</comment>
<protein>
    <submittedName>
        <fullName evidence="2">Uncharacterized protein</fullName>
    </submittedName>
</protein>
<feature type="region of interest" description="Disordered" evidence="1">
    <location>
        <begin position="101"/>
        <end position="282"/>
    </location>
</feature>
<accession>A0A4Q4S4P3</accession>
<feature type="compositionally biased region" description="Acidic residues" evidence="1">
    <location>
        <begin position="140"/>
        <end position="152"/>
    </location>
</feature>
<dbReference type="EMBL" id="PEJP01000019">
    <property type="protein sequence ID" value="RYO64920.1"/>
    <property type="molecule type" value="Genomic_DNA"/>
</dbReference>
<evidence type="ECO:0000313" key="3">
    <source>
        <dbReference type="Proteomes" id="UP000293823"/>
    </source>
</evidence>
<name>A0A4Q4S4P3_9PLEO</name>
<reference evidence="3" key="1">
    <citation type="journal article" date="2019" name="bioRxiv">
        <title>Genomics, evolutionary history and diagnostics of the Alternaria alternata species group including apple and Asian pear pathotypes.</title>
        <authorList>
            <person name="Armitage A.D."/>
            <person name="Cockerton H.M."/>
            <person name="Sreenivasaprasad S."/>
            <person name="Woodhall J.W."/>
            <person name="Lane C.R."/>
            <person name="Harrison R.J."/>
            <person name="Clarkson J.P."/>
        </authorList>
    </citation>
    <scope>NUCLEOTIDE SEQUENCE [LARGE SCALE GENOMIC DNA]</scope>
    <source>
        <strain evidence="3">RGR 97.0016</strain>
    </source>
</reference>
<feature type="region of interest" description="Disordered" evidence="1">
    <location>
        <begin position="388"/>
        <end position="423"/>
    </location>
</feature>
<sequence length="423" mass="47752">MAPRRRKQLYEDVQTIMLNWDITSFDKCLPKTLCPNHNQEWREWSNEFMGLLSSIASTPNTTHPDFKKRLRKTIQIRKEKDSSAVGSKEVDLKTVLEEYRSEAEKTSADTAHPGPSSQEKPVNRTAHRASIQIPKTPINQEDEDEDEEEEGSSEPLAGGKYQYLNGVKPVKVDLNPEASAAKKPTRPQPATRGKRRKADEESASDPLAAELPSQIHQDPDPRAPDDTGFLSDLDGDGMDLGGRKRKKRLSRLQQQRVREPHWQMEMDNTAADVPDLDDGLDTPTVRREVKVPSNFGGGDVEDSFTGNKEDVAMKNTEDMPVSGAEDSPIHTGQDVIMNDGEDVELELELENLPEIPENATVAERREMEELRLKMEQRVWRIKVLRIKERERGGSETTEQDENSASVENDVASNGRVLRKRRGK</sequence>
<gene>
    <name evidence="2" type="ORF">AA0113_g5657</name>
</gene>
<dbReference type="Proteomes" id="UP000293823">
    <property type="component" value="Unassembled WGS sequence"/>
</dbReference>
<proteinExistence type="predicted"/>
<organism evidence="2 3">
    <name type="scientific">Alternaria arborescens</name>
    <dbReference type="NCBI Taxonomy" id="156630"/>
    <lineage>
        <taxon>Eukaryota</taxon>
        <taxon>Fungi</taxon>
        <taxon>Dikarya</taxon>
        <taxon>Ascomycota</taxon>
        <taxon>Pezizomycotina</taxon>
        <taxon>Dothideomycetes</taxon>
        <taxon>Pleosporomycetidae</taxon>
        <taxon>Pleosporales</taxon>
        <taxon>Pleosporineae</taxon>
        <taxon>Pleosporaceae</taxon>
        <taxon>Alternaria</taxon>
        <taxon>Alternaria sect. Alternaria</taxon>
    </lineage>
</organism>
<evidence type="ECO:0000313" key="2">
    <source>
        <dbReference type="EMBL" id="RYO64920.1"/>
    </source>
</evidence>
<dbReference type="AlphaFoldDB" id="A0A4Q4S4P3"/>
<evidence type="ECO:0000256" key="1">
    <source>
        <dbReference type="SAM" id="MobiDB-lite"/>
    </source>
</evidence>
<dbReference type="OrthoDB" id="3688995at2759"/>
<keyword evidence="3" id="KW-1185">Reference proteome</keyword>